<feature type="compositionally biased region" description="Polar residues" evidence="1">
    <location>
        <begin position="312"/>
        <end position="323"/>
    </location>
</feature>
<feature type="compositionally biased region" description="Low complexity" evidence="1">
    <location>
        <begin position="327"/>
        <end position="336"/>
    </location>
</feature>
<proteinExistence type="predicted"/>
<dbReference type="InterPro" id="IPR003615">
    <property type="entry name" value="HNH_nuc"/>
</dbReference>
<accession>A0ABS4XT43</accession>
<feature type="compositionally biased region" description="Basic residues" evidence="1">
    <location>
        <begin position="286"/>
        <end position="295"/>
    </location>
</feature>
<evidence type="ECO:0000313" key="3">
    <source>
        <dbReference type="Proteomes" id="UP001195422"/>
    </source>
</evidence>
<dbReference type="RefSeq" id="WP_188948264.1">
    <property type="nucleotide sequence ID" value="NZ_BMPH01000006.1"/>
</dbReference>
<reference evidence="2 3" key="1">
    <citation type="submission" date="2021-03" db="EMBL/GenBank/DDBJ databases">
        <title>Sequencing the genomes of 1000 actinobacteria strains.</title>
        <authorList>
            <person name="Klenk H.-P."/>
        </authorList>
    </citation>
    <scope>NUCLEOTIDE SEQUENCE [LARGE SCALE GENOMIC DNA]</scope>
    <source>
        <strain evidence="2 3">DSM 20168</strain>
    </source>
</reference>
<gene>
    <name evidence="2" type="ORF">JOF39_002758</name>
</gene>
<comment type="caution">
    <text evidence="2">The sequence shown here is derived from an EMBL/GenBank/DDBJ whole genome shotgun (WGS) entry which is preliminary data.</text>
</comment>
<evidence type="ECO:0008006" key="4">
    <source>
        <dbReference type="Google" id="ProtNLM"/>
    </source>
</evidence>
<dbReference type="CDD" id="cd00085">
    <property type="entry name" value="HNHc"/>
    <property type="match status" value="1"/>
</dbReference>
<dbReference type="Proteomes" id="UP001195422">
    <property type="component" value="Unassembled WGS sequence"/>
</dbReference>
<sequence>MTTEALLTALHTLCTSPKHLGTQLTAGMLVRLGALCLALFTALGRLVRDSRDPRLVLAHAQLVEDFGQQVHHQQLACALDAEVAGAAGLSLATYDALRAGTCDLESEPDVASGRACYKSAGDLLAAWLGITYFEAQRRIDDAHLLIGRRTAQGTICAPRFEHLAGLYADGLADRRAIAGVARSLEKLEKPDTTFDGVPSTLTARAPDGRPLEEHAAMELRGLGPIEARKQIGTLVKAYKDLHEDKLPPDLGLFIGPVVRGVHTFTLRTLATHAEYLRSVAAQAGSKRTKAGRHARKPEADSGGSSGAEGSGTPDSRAQQNSPEADNADTADTADTTPGNERPTPDWLRPESPMPDWAAEEACPNGGADRTPEQDGPEPDDAQDADETAETDETATGTPAPEEPSAPLRRLNALMAILAAPPAGAAAKPIVPKMLVYLWLKDLQNLAEAHGITAHGVDIPPGELRRLLATARVIPLVLGGNSQPIDVGRSRRFHQGYLKMAVMARDRGCIVPECTTPPDLVEIDHYKKPWSEGGTTSVDSGAAMCSNEHHGRHSGQFKVVDVDGLPHVLLPPHLDPEQKPRRNTYWGALQLGEDPPGAGPPPEAGPPADRRG</sequence>
<feature type="region of interest" description="Disordered" evidence="1">
    <location>
        <begin position="282"/>
        <end position="405"/>
    </location>
</feature>
<name>A0ABS4XT43_GLUPR</name>
<keyword evidence="3" id="KW-1185">Reference proteome</keyword>
<feature type="compositionally biased region" description="Acidic residues" evidence="1">
    <location>
        <begin position="374"/>
        <end position="392"/>
    </location>
</feature>
<evidence type="ECO:0000256" key="1">
    <source>
        <dbReference type="SAM" id="MobiDB-lite"/>
    </source>
</evidence>
<dbReference type="EMBL" id="JAGIOJ010000001">
    <property type="protein sequence ID" value="MBP2399677.1"/>
    <property type="molecule type" value="Genomic_DNA"/>
</dbReference>
<organism evidence="2 3">
    <name type="scientific">Glutamicibacter protophormiae</name>
    <name type="common">Brevibacterium protophormiae</name>
    <dbReference type="NCBI Taxonomy" id="37930"/>
    <lineage>
        <taxon>Bacteria</taxon>
        <taxon>Bacillati</taxon>
        <taxon>Actinomycetota</taxon>
        <taxon>Actinomycetes</taxon>
        <taxon>Micrococcales</taxon>
        <taxon>Micrococcaceae</taxon>
        <taxon>Glutamicibacter</taxon>
    </lineage>
</organism>
<protein>
    <recommendedName>
        <fullName evidence="4">HNH endonuclease</fullName>
    </recommendedName>
</protein>
<evidence type="ECO:0000313" key="2">
    <source>
        <dbReference type="EMBL" id="MBP2399677.1"/>
    </source>
</evidence>
<feature type="region of interest" description="Disordered" evidence="1">
    <location>
        <begin position="570"/>
        <end position="611"/>
    </location>
</feature>